<dbReference type="RefSeq" id="XP_025576596.1">
    <property type="nucleotide sequence ID" value="XM_025721007.1"/>
</dbReference>
<feature type="transmembrane region" description="Helical" evidence="1">
    <location>
        <begin position="33"/>
        <end position="51"/>
    </location>
</feature>
<sequence length="79" mass="8861">MSPGPGFLLVLYIGFYSGLGCLLASHSCSPRRVADGGSVFCFFYFFFYPYLTKTASIFRGRDIPYDQSNDVMEYRTEGG</sequence>
<accession>A0A395H494</accession>
<evidence type="ECO:0000313" key="3">
    <source>
        <dbReference type="Proteomes" id="UP000249402"/>
    </source>
</evidence>
<name>A0A395H494_9EURO</name>
<dbReference type="VEuPathDB" id="FungiDB:BO80DRAFT_43757"/>
<evidence type="ECO:0000313" key="2">
    <source>
        <dbReference type="EMBL" id="RAL02269.1"/>
    </source>
</evidence>
<keyword evidence="1" id="KW-0472">Membrane</keyword>
<keyword evidence="1" id="KW-1133">Transmembrane helix</keyword>
<reference evidence="2 3" key="1">
    <citation type="submission" date="2018-02" db="EMBL/GenBank/DDBJ databases">
        <title>The genomes of Aspergillus section Nigri reveals drivers in fungal speciation.</title>
        <authorList>
            <consortium name="DOE Joint Genome Institute"/>
            <person name="Vesth T.C."/>
            <person name="Nybo J."/>
            <person name="Theobald S."/>
            <person name="Brandl J."/>
            <person name="Frisvad J.C."/>
            <person name="Nielsen K.F."/>
            <person name="Lyhne E.K."/>
            <person name="Kogle M.E."/>
            <person name="Kuo A."/>
            <person name="Riley R."/>
            <person name="Clum A."/>
            <person name="Nolan M."/>
            <person name="Lipzen A."/>
            <person name="Salamov A."/>
            <person name="Henrissat B."/>
            <person name="Wiebenga A."/>
            <person name="De vries R.P."/>
            <person name="Grigoriev I.V."/>
            <person name="Mortensen U.H."/>
            <person name="Andersen M.R."/>
            <person name="Baker S.E."/>
        </authorList>
    </citation>
    <scope>NUCLEOTIDE SEQUENCE [LARGE SCALE GENOMIC DNA]</scope>
    <source>
        <strain evidence="2 3">CBS 121593</strain>
    </source>
</reference>
<dbReference type="EMBL" id="KZ824432">
    <property type="protein sequence ID" value="RAL02269.1"/>
    <property type="molecule type" value="Genomic_DNA"/>
</dbReference>
<keyword evidence="3" id="KW-1185">Reference proteome</keyword>
<dbReference type="Proteomes" id="UP000249402">
    <property type="component" value="Unassembled WGS sequence"/>
</dbReference>
<proteinExistence type="predicted"/>
<keyword evidence="1" id="KW-0812">Transmembrane</keyword>
<gene>
    <name evidence="2" type="ORF">BO80DRAFT_43757</name>
</gene>
<dbReference type="AlphaFoldDB" id="A0A395H494"/>
<organism evidence="2 3">
    <name type="scientific">Aspergillus ibericus CBS 121593</name>
    <dbReference type="NCBI Taxonomy" id="1448316"/>
    <lineage>
        <taxon>Eukaryota</taxon>
        <taxon>Fungi</taxon>
        <taxon>Dikarya</taxon>
        <taxon>Ascomycota</taxon>
        <taxon>Pezizomycotina</taxon>
        <taxon>Eurotiomycetes</taxon>
        <taxon>Eurotiomycetidae</taxon>
        <taxon>Eurotiales</taxon>
        <taxon>Aspergillaceae</taxon>
        <taxon>Aspergillus</taxon>
        <taxon>Aspergillus subgen. Circumdati</taxon>
    </lineage>
</organism>
<dbReference type="GeneID" id="37225872"/>
<feature type="transmembrane region" description="Helical" evidence="1">
    <location>
        <begin position="6"/>
        <end position="26"/>
    </location>
</feature>
<evidence type="ECO:0000256" key="1">
    <source>
        <dbReference type="SAM" id="Phobius"/>
    </source>
</evidence>
<protein>
    <submittedName>
        <fullName evidence="2">Uncharacterized protein</fullName>
    </submittedName>
</protein>